<dbReference type="Proteomes" id="UP000051581">
    <property type="component" value="Unassembled WGS sequence"/>
</dbReference>
<dbReference type="CDD" id="cd00229">
    <property type="entry name" value="SGNH_hydrolase"/>
    <property type="match status" value="1"/>
</dbReference>
<evidence type="ECO:0000313" key="4">
    <source>
        <dbReference type="Proteomes" id="UP000051581"/>
    </source>
</evidence>
<organism evidence="3 4">
    <name type="scientific">Lentilactobacillus sunkii DSM 19904</name>
    <dbReference type="NCBI Taxonomy" id="1423808"/>
    <lineage>
        <taxon>Bacteria</taxon>
        <taxon>Bacillati</taxon>
        <taxon>Bacillota</taxon>
        <taxon>Bacilli</taxon>
        <taxon>Lactobacillales</taxon>
        <taxon>Lactobacillaceae</taxon>
        <taxon>Lentilactobacillus</taxon>
    </lineage>
</organism>
<name>A0A0R1L0M9_9LACO</name>
<sequence length="356" mass="40331">MFWGTEILMNNFFYRHIKLFVAAVVVASISFGIYSHPTADKAGVQVAYTTQALPHAFALKKNAKLYTDVHLAKSVSSRKFAKAAWYRSQTAKLIYGGKVKIVYRVSSANQKYTFWVLRSQVKNITSKSYNIKLKQAGNKFTGKKIGVFGDSIPAGWDGYHFYFNSSYPDWTAKYLGTNTKVYNFACPSGRIVGNRYAYIGTTLVPQDLHAAVKAHRNAIKHMNMIFIHIGTNDYTNYSGSGSLKNVMRHLRYNVRVIKKLNPHAKIYGILPISRYDANGMNRENMGDMYGYTYHDLRVAEAKLYKSMGARVINFKQFAPNIINNQNKDVTLQDHEIHPTPQTAQKMGYALAKKLIG</sequence>
<dbReference type="AlphaFoldDB" id="A0A0R1L0M9"/>
<dbReference type="InterPro" id="IPR013830">
    <property type="entry name" value="SGNH_hydro"/>
</dbReference>
<reference evidence="3 4" key="1">
    <citation type="journal article" date="2015" name="Genome Announc.">
        <title>Expanding the biotechnology potential of lactobacilli through comparative genomics of 213 strains and associated genera.</title>
        <authorList>
            <person name="Sun Z."/>
            <person name="Harris H.M."/>
            <person name="McCann A."/>
            <person name="Guo C."/>
            <person name="Argimon S."/>
            <person name="Zhang W."/>
            <person name="Yang X."/>
            <person name="Jeffery I.B."/>
            <person name="Cooney J.C."/>
            <person name="Kagawa T.F."/>
            <person name="Liu W."/>
            <person name="Song Y."/>
            <person name="Salvetti E."/>
            <person name="Wrobel A."/>
            <person name="Rasinkangas P."/>
            <person name="Parkhill J."/>
            <person name="Rea M.C."/>
            <person name="O'Sullivan O."/>
            <person name="Ritari J."/>
            <person name="Douillard F.P."/>
            <person name="Paul Ross R."/>
            <person name="Yang R."/>
            <person name="Briner A.E."/>
            <person name="Felis G.E."/>
            <person name="de Vos W.M."/>
            <person name="Barrangou R."/>
            <person name="Klaenhammer T.R."/>
            <person name="Caufield P.W."/>
            <person name="Cui Y."/>
            <person name="Zhang H."/>
            <person name="O'Toole P.W."/>
        </authorList>
    </citation>
    <scope>NUCLEOTIDE SEQUENCE [LARGE SCALE GENOMIC DNA]</scope>
    <source>
        <strain evidence="3 4">DSM 19904</strain>
    </source>
</reference>
<evidence type="ECO:0000259" key="2">
    <source>
        <dbReference type="Pfam" id="PF13472"/>
    </source>
</evidence>
<keyword evidence="1" id="KW-0812">Transmembrane</keyword>
<keyword evidence="1" id="KW-1133">Transmembrane helix</keyword>
<dbReference type="Gene3D" id="3.40.50.1110">
    <property type="entry name" value="SGNH hydrolase"/>
    <property type="match status" value="1"/>
</dbReference>
<protein>
    <submittedName>
        <fullName evidence="3">G-D-S-L family lipolytic protein</fullName>
    </submittedName>
</protein>
<dbReference type="Pfam" id="PF13472">
    <property type="entry name" value="Lipase_GDSL_2"/>
    <property type="match status" value="1"/>
</dbReference>
<dbReference type="SUPFAM" id="SSF52266">
    <property type="entry name" value="SGNH hydrolase"/>
    <property type="match status" value="1"/>
</dbReference>
<keyword evidence="4" id="KW-1185">Reference proteome</keyword>
<feature type="transmembrane region" description="Helical" evidence="1">
    <location>
        <begin position="12"/>
        <end position="34"/>
    </location>
</feature>
<comment type="caution">
    <text evidence="3">The sequence shown here is derived from an EMBL/GenBank/DDBJ whole genome shotgun (WGS) entry which is preliminary data.</text>
</comment>
<keyword evidence="1" id="KW-0472">Membrane</keyword>
<feature type="domain" description="SGNH hydrolase-type esterase" evidence="2">
    <location>
        <begin position="147"/>
        <end position="343"/>
    </location>
</feature>
<accession>A0A0R1L0M9</accession>
<evidence type="ECO:0000256" key="1">
    <source>
        <dbReference type="SAM" id="Phobius"/>
    </source>
</evidence>
<dbReference type="InterPro" id="IPR036514">
    <property type="entry name" value="SGNH_hydro_sf"/>
</dbReference>
<evidence type="ECO:0000313" key="3">
    <source>
        <dbReference type="EMBL" id="KRK89469.1"/>
    </source>
</evidence>
<dbReference type="PATRIC" id="fig|1423808.3.peg.1064"/>
<gene>
    <name evidence="3" type="ORF">FD17_GL001054</name>
</gene>
<proteinExistence type="predicted"/>
<dbReference type="EMBL" id="AZEA01000002">
    <property type="protein sequence ID" value="KRK89469.1"/>
    <property type="molecule type" value="Genomic_DNA"/>
</dbReference>